<dbReference type="PANTHER" id="PTHR30329">
    <property type="entry name" value="STATOR ELEMENT OF FLAGELLAR MOTOR COMPLEX"/>
    <property type="match status" value="1"/>
</dbReference>
<evidence type="ECO:0000256" key="3">
    <source>
        <dbReference type="ARBA" id="ARBA00023237"/>
    </source>
</evidence>
<reference evidence="7 8" key="1">
    <citation type="submission" date="2016-02" db="EMBL/GenBank/DDBJ databases">
        <authorList>
            <person name="Wen L."/>
            <person name="He K."/>
            <person name="Yang H."/>
        </authorList>
    </citation>
    <scope>NUCLEOTIDE SEQUENCE [LARGE SCALE GENOMIC DNA]</scope>
    <source>
        <strain evidence="7 8">CZ1127</strain>
    </source>
</reference>
<evidence type="ECO:0000256" key="5">
    <source>
        <dbReference type="SAM" id="SignalP"/>
    </source>
</evidence>
<feature type="chain" id="PRO_5008532504" description="OmpA-like domain-containing protein" evidence="5">
    <location>
        <begin position="26"/>
        <end position="229"/>
    </location>
</feature>
<dbReference type="OrthoDB" id="9782229at2"/>
<dbReference type="InterPro" id="IPR050330">
    <property type="entry name" value="Bact_OuterMem_StrucFunc"/>
</dbReference>
<dbReference type="KEGG" id="wfu:AXE80_06715"/>
<dbReference type="InterPro" id="IPR039567">
    <property type="entry name" value="Gly-zipper"/>
</dbReference>
<proteinExistence type="predicted"/>
<protein>
    <recommendedName>
        <fullName evidence="6">OmpA-like domain-containing protein</fullName>
    </recommendedName>
</protein>
<evidence type="ECO:0000256" key="2">
    <source>
        <dbReference type="ARBA" id="ARBA00023136"/>
    </source>
</evidence>
<dbReference type="Gene3D" id="3.30.1330.60">
    <property type="entry name" value="OmpA-like domain"/>
    <property type="match status" value="1"/>
</dbReference>
<keyword evidence="2 4" id="KW-0472">Membrane</keyword>
<dbReference type="PRINTS" id="PR01021">
    <property type="entry name" value="OMPADOMAIN"/>
</dbReference>
<keyword evidence="8" id="KW-1185">Reference proteome</keyword>
<keyword evidence="3" id="KW-0998">Cell outer membrane</keyword>
<dbReference type="InterPro" id="IPR006665">
    <property type="entry name" value="OmpA-like"/>
</dbReference>
<dbReference type="RefSeq" id="WP_068825652.1">
    <property type="nucleotide sequence ID" value="NZ_CP014224.1"/>
</dbReference>
<dbReference type="InterPro" id="IPR006664">
    <property type="entry name" value="OMP_bac"/>
</dbReference>
<gene>
    <name evidence="7" type="ORF">AXE80_06715</name>
</gene>
<dbReference type="PROSITE" id="PS51123">
    <property type="entry name" value="OMPA_2"/>
    <property type="match status" value="1"/>
</dbReference>
<dbReference type="SUPFAM" id="SSF103088">
    <property type="entry name" value="OmpA-like"/>
    <property type="match status" value="1"/>
</dbReference>
<evidence type="ECO:0000256" key="4">
    <source>
        <dbReference type="PROSITE-ProRule" id="PRU00473"/>
    </source>
</evidence>
<dbReference type="Proteomes" id="UP000092967">
    <property type="component" value="Chromosome"/>
</dbReference>
<evidence type="ECO:0000313" key="8">
    <source>
        <dbReference type="Proteomes" id="UP000092967"/>
    </source>
</evidence>
<comment type="subcellular location">
    <subcellularLocation>
        <location evidence="1">Cell outer membrane</location>
    </subcellularLocation>
</comment>
<sequence>MKKLFRNTLLVCLSASMFVGCSSMNNTTKGGLIGSGAGAAIGAGIGALIGGKKGAAIGAIGGAAVGGTTGVIIGKKMDKQAEELRNSIPGAQVYRVGEGIDVVFDEGSGIYFASNGTAINNETKNVLSKLAEVLKKYPDTNLFVTGHTDSDGAESYNLSLSEKRASAVASYLQTLGVPADRFTVKGEGELLPIADNSTAAGKAKNRRVELAIMANETMKKQAEAEAKNQ</sequence>
<dbReference type="PRINTS" id="PR01023">
    <property type="entry name" value="NAFLGMOTY"/>
</dbReference>
<dbReference type="InterPro" id="IPR036737">
    <property type="entry name" value="OmpA-like_sf"/>
</dbReference>
<feature type="domain" description="OmpA-like" evidence="6">
    <location>
        <begin position="99"/>
        <end position="216"/>
    </location>
</feature>
<name>A0A1B1Y5G1_9FLAO</name>
<evidence type="ECO:0000256" key="1">
    <source>
        <dbReference type="ARBA" id="ARBA00004442"/>
    </source>
</evidence>
<dbReference type="PROSITE" id="PS51257">
    <property type="entry name" value="PROKAR_LIPOPROTEIN"/>
    <property type="match status" value="1"/>
</dbReference>
<dbReference type="STRING" id="1790137.AXE80_06715"/>
<dbReference type="EMBL" id="CP014224">
    <property type="protein sequence ID" value="ANW95990.1"/>
    <property type="molecule type" value="Genomic_DNA"/>
</dbReference>
<accession>A0A1B1Y5G1</accession>
<dbReference type="AlphaFoldDB" id="A0A1B1Y5G1"/>
<dbReference type="CDD" id="cd07185">
    <property type="entry name" value="OmpA_C-like"/>
    <property type="match status" value="1"/>
</dbReference>
<feature type="signal peptide" evidence="5">
    <location>
        <begin position="1"/>
        <end position="25"/>
    </location>
</feature>
<dbReference type="PANTHER" id="PTHR30329:SF21">
    <property type="entry name" value="LIPOPROTEIN YIAD-RELATED"/>
    <property type="match status" value="1"/>
</dbReference>
<evidence type="ECO:0000259" key="6">
    <source>
        <dbReference type="PROSITE" id="PS51123"/>
    </source>
</evidence>
<dbReference type="GO" id="GO:0009279">
    <property type="term" value="C:cell outer membrane"/>
    <property type="evidence" value="ECO:0007669"/>
    <property type="project" value="UniProtKB-SubCell"/>
</dbReference>
<dbReference type="Pfam" id="PF00691">
    <property type="entry name" value="OmpA"/>
    <property type="match status" value="1"/>
</dbReference>
<evidence type="ECO:0000313" key="7">
    <source>
        <dbReference type="EMBL" id="ANW95990.1"/>
    </source>
</evidence>
<dbReference type="Pfam" id="PF13488">
    <property type="entry name" value="Gly-zipper_Omp"/>
    <property type="match status" value="1"/>
</dbReference>
<keyword evidence="5" id="KW-0732">Signal</keyword>
<organism evidence="7 8">
    <name type="scientific">Wenyingzhuangia fucanilytica</name>
    <dbReference type="NCBI Taxonomy" id="1790137"/>
    <lineage>
        <taxon>Bacteria</taxon>
        <taxon>Pseudomonadati</taxon>
        <taxon>Bacteroidota</taxon>
        <taxon>Flavobacteriia</taxon>
        <taxon>Flavobacteriales</taxon>
        <taxon>Flavobacteriaceae</taxon>
        <taxon>Wenyingzhuangia</taxon>
    </lineage>
</organism>